<dbReference type="AlphaFoldDB" id="A0A1C3EFF5"/>
<evidence type="ECO:0008006" key="4">
    <source>
        <dbReference type="Google" id="ProtNLM"/>
    </source>
</evidence>
<sequence length="145" mass="15627">MQIFKALWDDCQGAVLSAELVLLGTVGVLGTVVGLNAATNAINAEMVELAEAFRSLDQSYVVRGHQSCGAWTAGSYYRQTHVEESVASICANGEIDRDVLEEQIRSQRGEPVPAEEPAPPEEMTPEMGQGTALPQNEIRISPRDA</sequence>
<dbReference type="RefSeq" id="WP_068847712.1">
    <property type="nucleotide sequence ID" value="NZ_LYDR01000072.1"/>
</dbReference>
<proteinExistence type="predicted"/>
<evidence type="ECO:0000313" key="3">
    <source>
        <dbReference type="Proteomes" id="UP000094828"/>
    </source>
</evidence>
<evidence type="ECO:0000256" key="1">
    <source>
        <dbReference type="SAM" id="MobiDB-lite"/>
    </source>
</evidence>
<organism evidence="2 3">
    <name type="scientific">Planctopirus hydrillae</name>
    <dbReference type="NCBI Taxonomy" id="1841610"/>
    <lineage>
        <taxon>Bacteria</taxon>
        <taxon>Pseudomonadati</taxon>
        <taxon>Planctomycetota</taxon>
        <taxon>Planctomycetia</taxon>
        <taxon>Planctomycetales</taxon>
        <taxon>Planctomycetaceae</taxon>
        <taxon>Planctopirus</taxon>
    </lineage>
</organism>
<comment type="caution">
    <text evidence="2">The sequence shown here is derived from an EMBL/GenBank/DDBJ whole genome shotgun (WGS) entry which is preliminary data.</text>
</comment>
<name>A0A1C3EFF5_9PLAN</name>
<keyword evidence="3" id="KW-1185">Reference proteome</keyword>
<protein>
    <recommendedName>
        <fullName evidence="4">Branched-chain amino acid aminotransferase</fullName>
    </recommendedName>
</protein>
<dbReference type="OrthoDB" id="284070at2"/>
<dbReference type="EMBL" id="LYDR01000072">
    <property type="protein sequence ID" value="ODA31934.1"/>
    <property type="molecule type" value="Genomic_DNA"/>
</dbReference>
<feature type="region of interest" description="Disordered" evidence="1">
    <location>
        <begin position="104"/>
        <end position="145"/>
    </location>
</feature>
<evidence type="ECO:0000313" key="2">
    <source>
        <dbReference type="EMBL" id="ODA31934.1"/>
    </source>
</evidence>
<dbReference type="Proteomes" id="UP000094828">
    <property type="component" value="Unassembled WGS sequence"/>
</dbReference>
<accession>A0A1C3EFF5</accession>
<gene>
    <name evidence="2" type="ORF">A6X21_21935</name>
</gene>
<reference evidence="2 3" key="1">
    <citation type="submission" date="2016-05" db="EMBL/GenBank/DDBJ databases">
        <title>Genomic and physiological characterization of Planctopirus sp. isolated from fresh water lake.</title>
        <authorList>
            <person name="Subhash Y."/>
            <person name="Ramana C."/>
        </authorList>
    </citation>
    <scope>NUCLEOTIDE SEQUENCE [LARGE SCALE GENOMIC DNA]</scope>
    <source>
        <strain evidence="2 3">JC280</strain>
    </source>
</reference>